<organism evidence="4 5">
    <name type="scientific">Nocardia mexicana</name>
    <dbReference type="NCBI Taxonomy" id="279262"/>
    <lineage>
        <taxon>Bacteria</taxon>
        <taxon>Bacillati</taxon>
        <taxon>Actinomycetota</taxon>
        <taxon>Actinomycetes</taxon>
        <taxon>Mycobacteriales</taxon>
        <taxon>Nocardiaceae</taxon>
        <taxon>Nocardia</taxon>
    </lineage>
</organism>
<evidence type="ECO:0000256" key="2">
    <source>
        <dbReference type="ARBA" id="ARBA00022777"/>
    </source>
</evidence>
<dbReference type="SUPFAM" id="SSF53613">
    <property type="entry name" value="Ribokinase-like"/>
    <property type="match status" value="1"/>
</dbReference>
<dbReference type="Pfam" id="PF00294">
    <property type="entry name" value="PfkB"/>
    <property type="match status" value="1"/>
</dbReference>
<reference evidence="4 5" key="1">
    <citation type="submission" date="2018-07" db="EMBL/GenBank/DDBJ databases">
        <title>Genomic Encyclopedia of Type Strains, Phase IV (KMG-IV): sequencing the most valuable type-strain genomes for metagenomic binning, comparative biology and taxonomic classification.</title>
        <authorList>
            <person name="Goeker M."/>
        </authorList>
    </citation>
    <scope>NUCLEOTIDE SEQUENCE [LARGE SCALE GENOMIC DNA]</scope>
    <source>
        <strain evidence="4 5">DSM 44952</strain>
    </source>
</reference>
<dbReference type="GO" id="GO:0005829">
    <property type="term" value="C:cytosol"/>
    <property type="evidence" value="ECO:0007669"/>
    <property type="project" value="TreeGrafter"/>
</dbReference>
<dbReference type="OrthoDB" id="4554146at2"/>
<evidence type="ECO:0000256" key="1">
    <source>
        <dbReference type="ARBA" id="ARBA00022679"/>
    </source>
</evidence>
<dbReference type="PANTHER" id="PTHR10584">
    <property type="entry name" value="SUGAR KINASE"/>
    <property type="match status" value="1"/>
</dbReference>
<keyword evidence="2 4" id="KW-0418">Kinase</keyword>
<evidence type="ECO:0000313" key="5">
    <source>
        <dbReference type="Proteomes" id="UP000255355"/>
    </source>
</evidence>
<evidence type="ECO:0000313" key="4">
    <source>
        <dbReference type="EMBL" id="RDI55401.1"/>
    </source>
</evidence>
<dbReference type="STRING" id="1210089.GCA_001613165_08127"/>
<proteinExistence type="predicted"/>
<dbReference type="GO" id="GO:0016301">
    <property type="term" value="F:kinase activity"/>
    <property type="evidence" value="ECO:0007669"/>
    <property type="project" value="UniProtKB-KW"/>
</dbReference>
<gene>
    <name evidence="4" type="ORF">DFR68_101234</name>
</gene>
<dbReference type="AlphaFoldDB" id="A0A370HDU1"/>
<dbReference type="InterPro" id="IPR029056">
    <property type="entry name" value="Ribokinase-like"/>
</dbReference>
<name>A0A370HDU1_9NOCA</name>
<keyword evidence="1" id="KW-0808">Transferase</keyword>
<evidence type="ECO:0000259" key="3">
    <source>
        <dbReference type="Pfam" id="PF00294"/>
    </source>
</evidence>
<protein>
    <submittedName>
        <fullName evidence="4">Ribokinase</fullName>
    </submittedName>
</protein>
<accession>A0A370HDU1</accession>
<dbReference type="Proteomes" id="UP000255355">
    <property type="component" value="Unassembled WGS sequence"/>
</dbReference>
<dbReference type="PANTHER" id="PTHR10584:SF166">
    <property type="entry name" value="RIBOKINASE"/>
    <property type="match status" value="1"/>
</dbReference>
<dbReference type="EMBL" id="QQAZ01000001">
    <property type="protein sequence ID" value="RDI55401.1"/>
    <property type="molecule type" value="Genomic_DNA"/>
</dbReference>
<sequence>MAGQDATVTAVRAVLTRLCKRAGLSPERLRSTEIDVSPLLELYVIRRQAQLAGTDPADAVPPVVRDLSRQLPPEHRLIVDVGLSLGLLRDAAAPDIEPHLLYAPDLGKRRQYLSDHWSQLLRATGAKGAADAPTTRQLRSRLEFDAFTVLAQRLTTASGYASVLTLPPLTGAVPDRHTGTITVVGDAVLDNICSVDHFPEANDPATGTFLDRPGGKGLNRAVAAARLGLRVRLIAAVGDDDRGRRILDHLRAEGVETDLVRVVPGATTPVAVVLVTSSGERRDIACPNERVRLTPDDLHTPDARHALAGSDAVLLTFEPPSAVVEDALDLVARESRPRLLVQPVPAIARPQRFYRRFDAIDYLIGTRGELDALAPMVPPSEPSSDGDAELARRLRILGARTVCMVEEFATSVRSDDLEIDIGRFPATLKDSPGAPAAFVAALAHRVVTRGHRADADDFVWATAAMAATQSTGAVSGAMPTVADVDRLVELAGPADVVDTEPQ</sequence>
<comment type="caution">
    <text evidence="4">The sequence shown here is derived from an EMBL/GenBank/DDBJ whole genome shotgun (WGS) entry which is preliminary data.</text>
</comment>
<feature type="domain" description="Carbohydrate kinase PfkB" evidence="3">
    <location>
        <begin position="181"/>
        <end position="471"/>
    </location>
</feature>
<dbReference type="RefSeq" id="WP_068032966.1">
    <property type="nucleotide sequence ID" value="NZ_QQAZ01000001.1"/>
</dbReference>
<keyword evidence="5" id="KW-1185">Reference proteome</keyword>
<dbReference type="InterPro" id="IPR011611">
    <property type="entry name" value="PfkB_dom"/>
</dbReference>
<dbReference type="Gene3D" id="3.40.1190.20">
    <property type="match status" value="1"/>
</dbReference>